<organism evidence="12 13">
    <name type="scientific">Candidatus Pantoea edessiphila</name>
    <dbReference type="NCBI Taxonomy" id="2044610"/>
    <lineage>
        <taxon>Bacteria</taxon>
        <taxon>Pseudomonadati</taxon>
        <taxon>Pseudomonadota</taxon>
        <taxon>Gammaproteobacteria</taxon>
        <taxon>Enterobacterales</taxon>
        <taxon>Erwiniaceae</taxon>
        <taxon>Pantoea</taxon>
    </lineage>
</organism>
<dbReference type="NCBIfam" id="TIGR02062">
    <property type="entry name" value="RNase_B"/>
    <property type="match status" value="1"/>
</dbReference>
<comment type="function">
    <text evidence="9">Involved in mRNA degradation. Hydrolyzes single-stranded polyribonucleotides processively in the 3' to 5' direction.</text>
</comment>
<dbReference type="InterPro" id="IPR001900">
    <property type="entry name" value="RNase_II/R"/>
</dbReference>
<dbReference type="RefSeq" id="WP_136130765.1">
    <property type="nucleotide sequence ID" value="NZ_PDKT01000001.1"/>
</dbReference>
<evidence type="ECO:0000313" key="12">
    <source>
        <dbReference type="EMBL" id="PPI88155.1"/>
    </source>
</evidence>
<comment type="similarity">
    <text evidence="3 9">Belongs to the RNR ribonuclease family. RNase II subfamily.</text>
</comment>
<dbReference type="SMART" id="SM00955">
    <property type="entry name" value="RNB"/>
    <property type="match status" value="1"/>
</dbReference>
<dbReference type="InterPro" id="IPR012340">
    <property type="entry name" value="NA-bd_OB-fold"/>
</dbReference>
<evidence type="ECO:0000256" key="4">
    <source>
        <dbReference type="ARBA" id="ARBA00022490"/>
    </source>
</evidence>
<evidence type="ECO:0000256" key="6">
    <source>
        <dbReference type="ARBA" id="ARBA00022801"/>
    </source>
</evidence>
<dbReference type="HAMAP" id="MF_01036">
    <property type="entry name" value="RNase_II"/>
    <property type="match status" value="1"/>
</dbReference>
<keyword evidence="6 9" id="KW-0378">Hydrolase</keyword>
<keyword evidence="7 9" id="KW-0269">Exonuclease</keyword>
<dbReference type="InterPro" id="IPR011804">
    <property type="entry name" value="RNase_II"/>
</dbReference>
<evidence type="ECO:0000256" key="9">
    <source>
        <dbReference type="HAMAP-Rule" id="MF_01036"/>
    </source>
</evidence>
<comment type="caution">
    <text evidence="12">The sequence shown here is derived from an EMBL/GenBank/DDBJ whole genome shotgun (WGS) entry which is preliminary data.</text>
</comment>
<comment type="catalytic activity">
    <reaction evidence="1 9">
        <text>Exonucleolytic cleavage in the 3'- to 5'-direction to yield nucleoside 5'-phosphates.</text>
        <dbReference type="EC" id="3.1.13.1"/>
    </reaction>
</comment>
<dbReference type="GO" id="GO:0008859">
    <property type="term" value="F:exoribonuclease II activity"/>
    <property type="evidence" value="ECO:0007669"/>
    <property type="project" value="UniProtKB-UniRule"/>
</dbReference>
<keyword evidence="8 9" id="KW-0694">RNA-binding</keyword>
<feature type="domain" description="RNB" evidence="11">
    <location>
        <begin position="189"/>
        <end position="516"/>
    </location>
</feature>
<dbReference type="Gene3D" id="2.40.50.640">
    <property type="match status" value="1"/>
</dbReference>
<proteinExistence type="inferred from homology"/>
<dbReference type="InterPro" id="IPR022966">
    <property type="entry name" value="RNase_II/R_CS"/>
</dbReference>
<dbReference type="Pfam" id="PF00773">
    <property type="entry name" value="RNB"/>
    <property type="match status" value="1"/>
</dbReference>
<dbReference type="PROSITE" id="PS01175">
    <property type="entry name" value="RIBONUCLEASE_II"/>
    <property type="match status" value="1"/>
</dbReference>
<dbReference type="SUPFAM" id="SSF50249">
    <property type="entry name" value="Nucleic acid-binding proteins"/>
    <property type="match status" value="4"/>
</dbReference>
<reference evidence="12 13" key="1">
    <citation type="journal article" date="2018" name="Genome Biol. Evol.">
        <title>Cladogenesis and Genomic Streamlining in Extracellular Endosymbionts of Tropical Stink Bugs.</title>
        <authorList>
            <person name="Otero-Bravo A."/>
            <person name="Goffredi S."/>
            <person name="Sabree Z.L."/>
        </authorList>
    </citation>
    <scope>NUCLEOTIDE SEQUENCE [LARGE SCALE GENOMIC DNA]</scope>
    <source>
        <strain evidence="12 13">SoEE</strain>
    </source>
</reference>
<evidence type="ECO:0000256" key="1">
    <source>
        <dbReference type="ARBA" id="ARBA00001849"/>
    </source>
</evidence>
<dbReference type="OrthoDB" id="9764149at2"/>
<dbReference type="InterPro" id="IPR011129">
    <property type="entry name" value="CSD"/>
</dbReference>
<evidence type="ECO:0000313" key="13">
    <source>
        <dbReference type="Proteomes" id="UP000296153"/>
    </source>
</evidence>
<dbReference type="Proteomes" id="UP000296153">
    <property type="component" value="Unassembled WGS sequence"/>
</dbReference>
<dbReference type="GO" id="GO:0005829">
    <property type="term" value="C:cytosol"/>
    <property type="evidence" value="ECO:0007669"/>
    <property type="project" value="TreeGrafter"/>
</dbReference>
<evidence type="ECO:0000259" key="10">
    <source>
        <dbReference type="SMART" id="SM00357"/>
    </source>
</evidence>
<dbReference type="NCBIfam" id="NF003455">
    <property type="entry name" value="PRK05054.1"/>
    <property type="match status" value="1"/>
</dbReference>
<keyword evidence="4 9" id="KW-0963">Cytoplasm</keyword>
<evidence type="ECO:0000256" key="8">
    <source>
        <dbReference type="ARBA" id="ARBA00022884"/>
    </source>
</evidence>
<dbReference type="Pfam" id="PF08206">
    <property type="entry name" value="OB_RNB"/>
    <property type="match status" value="1"/>
</dbReference>
<dbReference type="EMBL" id="PDKT01000001">
    <property type="protein sequence ID" value="PPI88155.1"/>
    <property type="molecule type" value="Genomic_DNA"/>
</dbReference>
<dbReference type="InterPro" id="IPR004476">
    <property type="entry name" value="RNase_II/RNase_R"/>
</dbReference>
<dbReference type="PANTHER" id="PTHR23355">
    <property type="entry name" value="RIBONUCLEASE"/>
    <property type="match status" value="1"/>
</dbReference>
<dbReference type="NCBIfam" id="TIGR00358">
    <property type="entry name" value="3_prime_RNase"/>
    <property type="match status" value="1"/>
</dbReference>
<sequence length="643" mass="74107">MFQNNPLLIQLKKKLKIQNNFVEGIVKRKERGFGFLEINQQKSYFISPVQMKKVMHGDRIIATICNYKEREFANPKKLIEPFLNRFVGRIYKKNNFISIIPDNPFLNEVIPCNNINNVKYVFQDGDWAVAKMCSHPLRDNRNFCAEIIDFIVKANDQYAPWWVTLSRHNLEREAPNIDLGEMINENLKRKDLADLDFITIDNITTEDMDDALYVQELPNGNLKLTVAIADPTSYVPEGSQLDIVAAQRGFTNYLPGFNIPMLPRQLSDDICSLRPHIRRPVLACSVIITNEGKLLDINFFSAWIKSKAKLAYNEVSDWLENIGTWQPMNINIANQIRLLYRLCLIRIKWRKNYALIFQDRPDYKFLIGNRGEILEIISEKRRIANHIVEESMIVANICAGKILCEKLGFGIYNVHSGFDLANIEQAVAVLATHGIVVDAKTIATLEGFRSLRRQLDNQPTQFLNHRLRRFQSFAEISTKPGPHFGLGIENYATWTSPMRKFSDMVNHRLLKAIILGNKVACPDSTLIIKISERKRLNRMAEKDIGDWLYASYLSKFADTNHKFITEIIYLSRKGMRVKLLDNGAIAFIPYSFIHMVRDELICNQEHGTLKVKGKILYRVTDVINVMIDKVCLDTRVIVARPII</sequence>
<comment type="subcellular location">
    <subcellularLocation>
        <location evidence="2 9">Cytoplasm</location>
    </subcellularLocation>
</comment>
<dbReference type="EC" id="3.1.13.1" evidence="9"/>
<evidence type="ECO:0000259" key="11">
    <source>
        <dbReference type="SMART" id="SM00955"/>
    </source>
</evidence>
<protein>
    <recommendedName>
        <fullName evidence="9">Exoribonuclease 2</fullName>
        <ecNumber evidence="9">3.1.13.1</ecNumber>
    </recommendedName>
    <alternativeName>
        <fullName evidence="9">Exoribonuclease II</fullName>
        <shortName evidence="9">RNase II</shortName>
        <shortName evidence="9">Ribonuclease II</shortName>
    </alternativeName>
</protein>
<accession>A0A2P5T0P7</accession>
<dbReference type="GO" id="GO:0003723">
    <property type="term" value="F:RNA binding"/>
    <property type="evidence" value="ECO:0007669"/>
    <property type="project" value="UniProtKB-KW"/>
</dbReference>
<name>A0A2P5T0P7_9GAMM</name>
<dbReference type="AlphaFoldDB" id="A0A2P5T0P7"/>
<evidence type="ECO:0000256" key="3">
    <source>
        <dbReference type="ARBA" id="ARBA00009925"/>
    </source>
</evidence>
<evidence type="ECO:0000256" key="2">
    <source>
        <dbReference type="ARBA" id="ARBA00004496"/>
    </source>
</evidence>
<dbReference type="Gene3D" id="2.40.50.140">
    <property type="entry name" value="Nucleic acid-binding proteins"/>
    <property type="match status" value="2"/>
</dbReference>
<dbReference type="PANTHER" id="PTHR23355:SF37">
    <property type="entry name" value="EXORIBONUCLEASE 2"/>
    <property type="match status" value="1"/>
</dbReference>
<evidence type="ECO:0000256" key="7">
    <source>
        <dbReference type="ARBA" id="ARBA00022839"/>
    </source>
</evidence>
<keyword evidence="5 9" id="KW-0540">Nuclease</keyword>
<evidence type="ECO:0000256" key="5">
    <source>
        <dbReference type="ARBA" id="ARBA00022722"/>
    </source>
</evidence>
<dbReference type="InterPro" id="IPR013223">
    <property type="entry name" value="RNase_B_OB_dom"/>
</dbReference>
<dbReference type="GO" id="GO:0006402">
    <property type="term" value="P:mRNA catabolic process"/>
    <property type="evidence" value="ECO:0007669"/>
    <property type="project" value="UniProtKB-UniRule"/>
</dbReference>
<gene>
    <name evidence="9" type="primary">rnb</name>
    <name evidence="12" type="ORF">CRV12_00765</name>
</gene>
<feature type="domain" description="Cold-shock" evidence="10">
    <location>
        <begin position="23"/>
        <end position="79"/>
    </location>
</feature>
<dbReference type="SMART" id="SM00357">
    <property type="entry name" value="CSP"/>
    <property type="match status" value="1"/>
</dbReference>
<dbReference type="InterPro" id="IPR050180">
    <property type="entry name" value="RNR_Ribonuclease"/>
</dbReference>